<dbReference type="RefSeq" id="XP_001841106.1">
    <property type="nucleotide sequence ID" value="XM_001841054.1"/>
</dbReference>
<dbReference type="GeneID" id="6017775"/>
<reference evidence="1 2" key="1">
    <citation type="journal article" date="2010" name="Proc. Natl. Acad. Sci. U.S.A.">
        <title>Insights into evolution of multicellular fungi from the assembled chromosomes of the mushroom Coprinopsis cinerea (Coprinus cinereus).</title>
        <authorList>
            <person name="Stajich J.E."/>
            <person name="Wilke S.K."/>
            <person name="Ahren D."/>
            <person name="Au C.H."/>
            <person name="Birren B.W."/>
            <person name="Borodovsky M."/>
            <person name="Burns C."/>
            <person name="Canback B."/>
            <person name="Casselton L.A."/>
            <person name="Cheng C.K."/>
            <person name="Deng J."/>
            <person name="Dietrich F.S."/>
            <person name="Fargo D.C."/>
            <person name="Farman M.L."/>
            <person name="Gathman A.C."/>
            <person name="Goldberg J."/>
            <person name="Guigo R."/>
            <person name="Hoegger P.J."/>
            <person name="Hooker J.B."/>
            <person name="Huggins A."/>
            <person name="James T.Y."/>
            <person name="Kamada T."/>
            <person name="Kilaru S."/>
            <person name="Kodira C."/>
            <person name="Kues U."/>
            <person name="Kupfer D."/>
            <person name="Kwan H.S."/>
            <person name="Lomsadze A."/>
            <person name="Li W."/>
            <person name="Lilly W.W."/>
            <person name="Ma L.J."/>
            <person name="Mackey A.J."/>
            <person name="Manning G."/>
            <person name="Martin F."/>
            <person name="Muraguchi H."/>
            <person name="Natvig D.O."/>
            <person name="Palmerini H."/>
            <person name="Ramesh M.A."/>
            <person name="Rehmeyer C.J."/>
            <person name="Roe B.A."/>
            <person name="Shenoy N."/>
            <person name="Stanke M."/>
            <person name="Ter-Hovhannisyan V."/>
            <person name="Tunlid A."/>
            <person name="Velagapudi R."/>
            <person name="Vision T.J."/>
            <person name="Zeng Q."/>
            <person name="Zolan M.E."/>
            <person name="Pukkila P.J."/>
        </authorList>
    </citation>
    <scope>NUCLEOTIDE SEQUENCE [LARGE SCALE GENOMIC DNA]</scope>
    <source>
        <strain evidence="2">Okayama-7 / 130 / ATCC MYA-4618 / FGSC 9003</strain>
    </source>
</reference>
<dbReference type="VEuPathDB" id="FungiDB:CC1G_04950"/>
<evidence type="ECO:0000313" key="2">
    <source>
        <dbReference type="Proteomes" id="UP000001861"/>
    </source>
</evidence>
<accession>A8PFN8</accession>
<proteinExistence type="predicted"/>
<evidence type="ECO:0000313" key="1">
    <source>
        <dbReference type="EMBL" id="EAU80840.1"/>
    </source>
</evidence>
<keyword evidence="2" id="KW-1185">Reference proteome</keyword>
<dbReference type="InParanoid" id="A8PFN8"/>
<dbReference type="EMBL" id="AACS02000002">
    <property type="protein sequence ID" value="EAU80840.1"/>
    <property type="molecule type" value="Genomic_DNA"/>
</dbReference>
<organism evidence="1 2">
    <name type="scientific">Coprinopsis cinerea (strain Okayama-7 / 130 / ATCC MYA-4618 / FGSC 9003)</name>
    <name type="common">Inky cap fungus</name>
    <name type="synonym">Hormographiella aspergillata</name>
    <dbReference type="NCBI Taxonomy" id="240176"/>
    <lineage>
        <taxon>Eukaryota</taxon>
        <taxon>Fungi</taxon>
        <taxon>Dikarya</taxon>
        <taxon>Basidiomycota</taxon>
        <taxon>Agaricomycotina</taxon>
        <taxon>Agaricomycetes</taxon>
        <taxon>Agaricomycetidae</taxon>
        <taxon>Agaricales</taxon>
        <taxon>Agaricineae</taxon>
        <taxon>Psathyrellaceae</taxon>
        <taxon>Coprinopsis</taxon>
    </lineage>
</organism>
<gene>
    <name evidence="1" type="ORF">CC1G_04950</name>
</gene>
<name>A8PFN8_COPC7</name>
<dbReference type="Proteomes" id="UP000001861">
    <property type="component" value="Unassembled WGS sequence"/>
</dbReference>
<comment type="caution">
    <text evidence="1">The sequence shown here is derived from an EMBL/GenBank/DDBJ whole genome shotgun (WGS) entry which is preliminary data.</text>
</comment>
<dbReference type="KEGG" id="cci:CC1G_04950"/>
<dbReference type="AlphaFoldDB" id="A8PFN8"/>
<protein>
    <submittedName>
        <fullName evidence="1">Uncharacterized protein</fullName>
    </submittedName>
</protein>
<sequence>MSKSRSLYVRYQAECEQAFPATIEFKDQPDMFALPVENLRIPGGPTIPPPLYFAGFAVSGTWLVQWSRRQGLAMDGITRCATPRWREKGSIEPFITPRLFDWPTGDFVIYFTTGNGDPRELKVFHENRDAILDRYLSLMKFPLRERKIIKTKLFKWYRLLSTELPERPKRLPNRMCLQFTYLSLRDYDSEAEADTEAPKERQTPGPVA</sequence>